<evidence type="ECO:0000313" key="7">
    <source>
        <dbReference type="Proteomes" id="UP000198994"/>
    </source>
</evidence>
<keyword evidence="3 6" id="KW-0238">DNA-binding</keyword>
<dbReference type="STRING" id="282683.SAMN04488105_11210"/>
<dbReference type="FunFam" id="1.10.10.10:FF:000001">
    <property type="entry name" value="LysR family transcriptional regulator"/>
    <property type="match status" value="1"/>
</dbReference>
<dbReference type="GO" id="GO:0006351">
    <property type="term" value="P:DNA-templated transcription"/>
    <property type="evidence" value="ECO:0007669"/>
    <property type="project" value="TreeGrafter"/>
</dbReference>
<dbReference type="Pfam" id="PF03466">
    <property type="entry name" value="LysR_substrate"/>
    <property type="match status" value="1"/>
</dbReference>
<gene>
    <name evidence="6" type="ORF">SAMN04488105_11210</name>
</gene>
<dbReference type="Gene3D" id="3.40.190.290">
    <property type="match status" value="1"/>
</dbReference>
<name>A0A1G7I3S7_9RHOB</name>
<evidence type="ECO:0000259" key="5">
    <source>
        <dbReference type="PROSITE" id="PS50931"/>
    </source>
</evidence>
<dbReference type="Pfam" id="PF00126">
    <property type="entry name" value="HTH_1"/>
    <property type="match status" value="1"/>
</dbReference>
<dbReference type="EMBL" id="FNAV01000012">
    <property type="protein sequence ID" value="SDF07116.1"/>
    <property type="molecule type" value="Genomic_DNA"/>
</dbReference>
<feature type="domain" description="HTH lysR-type" evidence="5">
    <location>
        <begin position="23"/>
        <end position="75"/>
    </location>
</feature>
<dbReference type="PROSITE" id="PS50931">
    <property type="entry name" value="HTH_LYSR"/>
    <property type="match status" value="1"/>
</dbReference>
<organism evidence="6 7">
    <name type="scientific">Salipiger thiooxidans</name>
    <dbReference type="NCBI Taxonomy" id="282683"/>
    <lineage>
        <taxon>Bacteria</taxon>
        <taxon>Pseudomonadati</taxon>
        <taxon>Pseudomonadota</taxon>
        <taxon>Alphaproteobacteria</taxon>
        <taxon>Rhodobacterales</taxon>
        <taxon>Roseobacteraceae</taxon>
        <taxon>Salipiger</taxon>
    </lineage>
</organism>
<evidence type="ECO:0000256" key="2">
    <source>
        <dbReference type="ARBA" id="ARBA00023015"/>
    </source>
</evidence>
<sequence>MEMMWNDNPHFVRNDRMDMIDGLRAFVATAETGSFTGAAERLGISNRLTSKYVAELERRLGVRLLQRTTRKVGVTASGEALLARAPALLDELDEMLAEVTEDGRGFTGTLRVSAPVTFGEKYVKDLLSRFAAPHPELTIDLRLSDAYVDLAADGIDLGFRIGEPALSSLKRRKLGAIRSRLVASPDYLARHPAPATPEDLASHLCIVDTNRSDPARWRFLRDGDTTTVRVPTRFMVNSAQVARDLAVAGDGVAYCPVFVLGDDIEAGRLVPLLPGYDSPARPIAAVWLEGRTLPRKTRALIDFAVEDMRSSGMA</sequence>
<dbReference type="InterPro" id="IPR000847">
    <property type="entry name" value="LysR_HTH_N"/>
</dbReference>
<dbReference type="SUPFAM" id="SSF53850">
    <property type="entry name" value="Periplasmic binding protein-like II"/>
    <property type="match status" value="1"/>
</dbReference>
<reference evidence="7" key="1">
    <citation type="submission" date="2016-10" db="EMBL/GenBank/DDBJ databases">
        <authorList>
            <person name="Varghese N."/>
            <person name="Submissions S."/>
        </authorList>
    </citation>
    <scope>NUCLEOTIDE SEQUENCE [LARGE SCALE GENOMIC DNA]</scope>
    <source>
        <strain evidence="7">DSM 10146</strain>
    </source>
</reference>
<evidence type="ECO:0000313" key="6">
    <source>
        <dbReference type="EMBL" id="SDF07116.1"/>
    </source>
</evidence>
<evidence type="ECO:0000256" key="1">
    <source>
        <dbReference type="ARBA" id="ARBA00009437"/>
    </source>
</evidence>
<keyword evidence="2" id="KW-0805">Transcription regulation</keyword>
<comment type="similarity">
    <text evidence="1">Belongs to the LysR transcriptional regulatory family.</text>
</comment>
<accession>A0A1G7I3S7</accession>
<dbReference type="AlphaFoldDB" id="A0A1G7I3S7"/>
<dbReference type="InterPro" id="IPR005119">
    <property type="entry name" value="LysR_subst-bd"/>
</dbReference>
<dbReference type="InterPro" id="IPR036388">
    <property type="entry name" value="WH-like_DNA-bd_sf"/>
</dbReference>
<dbReference type="InterPro" id="IPR058163">
    <property type="entry name" value="LysR-type_TF_proteobact-type"/>
</dbReference>
<dbReference type="PANTHER" id="PTHR30537">
    <property type="entry name" value="HTH-TYPE TRANSCRIPTIONAL REGULATOR"/>
    <property type="match status" value="1"/>
</dbReference>
<dbReference type="SUPFAM" id="SSF46785">
    <property type="entry name" value="Winged helix' DNA-binding domain"/>
    <property type="match status" value="1"/>
</dbReference>
<dbReference type="GO" id="GO:0003700">
    <property type="term" value="F:DNA-binding transcription factor activity"/>
    <property type="evidence" value="ECO:0007669"/>
    <property type="project" value="InterPro"/>
</dbReference>
<proteinExistence type="inferred from homology"/>
<dbReference type="GO" id="GO:0043565">
    <property type="term" value="F:sequence-specific DNA binding"/>
    <property type="evidence" value="ECO:0007669"/>
    <property type="project" value="TreeGrafter"/>
</dbReference>
<dbReference type="PANTHER" id="PTHR30537:SF35">
    <property type="entry name" value="TRANSCRIPTIONAL REGULATORY PROTEIN"/>
    <property type="match status" value="1"/>
</dbReference>
<dbReference type="Gene3D" id="1.10.10.10">
    <property type="entry name" value="Winged helix-like DNA-binding domain superfamily/Winged helix DNA-binding domain"/>
    <property type="match status" value="1"/>
</dbReference>
<evidence type="ECO:0000256" key="4">
    <source>
        <dbReference type="ARBA" id="ARBA00023163"/>
    </source>
</evidence>
<evidence type="ECO:0000256" key="3">
    <source>
        <dbReference type="ARBA" id="ARBA00023125"/>
    </source>
</evidence>
<protein>
    <submittedName>
        <fullName evidence="6">DNA-binding transcriptional regulator, LysR family</fullName>
    </submittedName>
</protein>
<keyword evidence="7" id="KW-1185">Reference proteome</keyword>
<dbReference type="InterPro" id="IPR036390">
    <property type="entry name" value="WH_DNA-bd_sf"/>
</dbReference>
<keyword evidence="4" id="KW-0804">Transcription</keyword>
<dbReference type="Proteomes" id="UP000198994">
    <property type="component" value="Unassembled WGS sequence"/>
</dbReference>
<dbReference type="CDD" id="cd08422">
    <property type="entry name" value="PBP2_CrgA_like"/>
    <property type="match status" value="1"/>
</dbReference>